<gene>
    <name evidence="1" type="ORF">C5L23_001323</name>
</gene>
<sequence length="95" mass="10477">MRGSVIKKLISVNNNEKFQSNYTFEVGGVLPEAFNGITSKIINISFMGGIQANGQLDITNTEAASNDVYIVTLDDDSFVKVPAEQFMAFFINTEF</sequence>
<keyword evidence="2" id="KW-1185">Reference proteome</keyword>
<protein>
    <submittedName>
        <fullName evidence="1">Uncharacterized protein</fullName>
    </submittedName>
</protein>
<organism evidence="1 2">
    <name type="scientific">Leuconostoc fallax</name>
    <dbReference type="NCBI Taxonomy" id="1251"/>
    <lineage>
        <taxon>Bacteria</taxon>
        <taxon>Bacillati</taxon>
        <taxon>Bacillota</taxon>
        <taxon>Bacilli</taxon>
        <taxon>Lactobacillales</taxon>
        <taxon>Lactobacillaceae</taxon>
        <taxon>Leuconostoc</taxon>
    </lineage>
</organism>
<dbReference type="AlphaFoldDB" id="A0A4R5N6U2"/>
<name>A0A4R5N6U2_9LACO</name>
<accession>A0A4R5N6U2</accession>
<comment type="caution">
    <text evidence="1">The sequence shown here is derived from an EMBL/GenBank/DDBJ whole genome shotgun (WGS) entry which is preliminary data.</text>
</comment>
<dbReference type="Proteomes" id="UP000295681">
    <property type="component" value="Unassembled WGS sequence"/>
</dbReference>
<dbReference type="RefSeq" id="WP_010007123.1">
    <property type="nucleotide sequence ID" value="NZ_JAGYGP010000001.1"/>
</dbReference>
<reference evidence="1 2" key="1">
    <citation type="journal article" date="2019" name="Appl. Microbiol. Biotechnol.">
        <title>Uncovering carbohydrate metabolism through a genotype-phenotype association study of 56 lactic acid bacteria genomes.</title>
        <authorList>
            <person name="Buron-Moles G."/>
            <person name="Chailyan A."/>
            <person name="Dolejs I."/>
            <person name="Forster J."/>
            <person name="Miks M.H."/>
        </authorList>
    </citation>
    <scope>NUCLEOTIDE SEQUENCE [LARGE SCALE GENOMIC DNA]</scope>
    <source>
        <strain evidence="1 2">ATCC 700006</strain>
    </source>
</reference>
<dbReference type="STRING" id="907931.GCA_000165675_01467"/>
<evidence type="ECO:0000313" key="2">
    <source>
        <dbReference type="Proteomes" id="UP000295681"/>
    </source>
</evidence>
<evidence type="ECO:0000313" key="1">
    <source>
        <dbReference type="EMBL" id="TDG67524.1"/>
    </source>
</evidence>
<proteinExistence type="predicted"/>
<dbReference type="EMBL" id="PUFI01000015">
    <property type="protein sequence ID" value="TDG67524.1"/>
    <property type="molecule type" value="Genomic_DNA"/>
</dbReference>